<dbReference type="SUPFAM" id="SSF53955">
    <property type="entry name" value="Lysozyme-like"/>
    <property type="match status" value="1"/>
</dbReference>
<keyword evidence="3" id="KW-1185">Reference proteome</keyword>
<evidence type="ECO:0000313" key="3">
    <source>
        <dbReference type="Proteomes" id="UP000759443"/>
    </source>
</evidence>
<name>A0ABS4E456_9HYPH</name>
<dbReference type="EMBL" id="JAGGJU010000012">
    <property type="protein sequence ID" value="MBP1852703.1"/>
    <property type="molecule type" value="Genomic_DNA"/>
</dbReference>
<dbReference type="InterPro" id="IPR036365">
    <property type="entry name" value="PGBD-like_sf"/>
</dbReference>
<dbReference type="InterPro" id="IPR002477">
    <property type="entry name" value="Peptidoglycan-bd-like"/>
</dbReference>
<accession>A0ABS4E456</accession>
<feature type="domain" description="Peptidoglycan binding-like" evidence="1">
    <location>
        <begin position="215"/>
        <end position="269"/>
    </location>
</feature>
<dbReference type="InterPro" id="IPR052354">
    <property type="entry name" value="Cell_Wall_Dynamics_Protein"/>
</dbReference>
<dbReference type="Gene3D" id="1.10.101.10">
    <property type="entry name" value="PGBD-like superfamily/PGBD"/>
    <property type="match status" value="1"/>
</dbReference>
<dbReference type="Gene3D" id="1.10.530.10">
    <property type="match status" value="1"/>
</dbReference>
<dbReference type="InterPro" id="IPR023346">
    <property type="entry name" value="Lysozyme-like_dom_sf"/>
</dbReference>
<dbReference type="Pfam" id="PF01471">
    <property type="entry name" value="PG_binding_1"/>
    <property type="match status" value="1"/>
</dbReference>
<dbReference type="InterPro" id="IPR036366">
    <property type="entry name" value="PGBDSf"/>
</dbReference>
<reference evidence="2 3" key="1">
    <citation type="submission" date="2021-03" db="EMBL/GenBank/DDBJ databases">
        <title>Genomic Encyclopedia of Type Strains, Phase IV (KMG-IV): sequencing the most valuable type-strain genomes for metagenomic binning, comparative biology and taxonomic classification.</title>
        <authorList>
            <person name="Goeker M."/>
        </authorList>
    </citation>
    <scope>NUCLEOTIDE SEQUENCE [LARGE SCALE GENOMIC DNA]</scope>
    <source>
        <strain evidence="2 3">DSM 21600</strain>
    </source>
</reference>
<organism evidence="2 3">
    <name type="scientific">Rhizobium halophytocola</name>
    <dbReference type="NCBI Taxonomy" id="735519"/>
    <lineage>
        <taxon>Bacteria</taxon>
        <taxon>Pseudomonadati</taxon>
        <taxon>Pseudomonadota</taxon>
        <taxon>Alphaproteobacteria</taxon>
        <taxon>Hyphomicrobiales</taxon>
        <taxon>Rhizobiaceae</taxon>
        <taxon>Rhizobium/Agrobacterium group</taxon>
        <taxon>Rhizobium</taxon>
    </lineage>
</organism>
<dbReference type="Proteomes" id="UP000759443">
    <property type="component" value="Unassembled WGS sequence"/>
</dbReference>
<evidence type="ECO:0000313" key="2">
    <source>
        <dbReference type="EMBL" id="MBP1852703.1"/>
    </source>
</evidence>
<proteinExistence type="predicted"/>
<dbReference type="PANTHER" id="PTHR34408">
    <property type="entry name" value="FAMILY PROTEIN, PUTATIVE-RELATED"/>
    <property type="match status" value="1"/>
</dbReference>
<comment type="caution">
    <text evidence="2">The sequence shown here is derived from an EMBL/GenBank/DDBJ whole genome shotgun (WGS) entry which is preliminary data.</text>
</comment>
<dbReference type="RefSeq" id="WP_245224246.1">
    <property type="nucleotide sequence ID" value="NZ_JAGGJU010000012.1"/>
</dbReference>
<gene>
    <name evidence="2" type="ORF">J2Z17_004161</name>
</gene>
<sequence>MLDLHKINPQFLLSIVPRASGKNYSAAQVSIAGHIAPLVPDLFAYAALTSSLRIAHFLAQLAHESDSFKTAVEYASGRAYEGRADLGNTRAGDGVRYKGHGLIQLTGHGNHRAFTLWMRKIIPGCPDFEAHPELVAEFPWALWAAIYFWMEHGLNRFADRDDLIGATRVINGGTNGLEDRRQCLGRAKTGMARLSAGEISIAQEGFEVLHRGSEGRGVAQLQRGLFAAGYSVAIDGDFGPGTETAVRMLQKDAGLTVDGIVGANTFAALKAYMPPEV</sequence>
<evidence type="ECO:0000259" key="1">
    <source>
        <dbReference type="Pfam" id="PF01471"/>
    </source>
</evidence>
<dbReference type="SUPFAM" id="SSF47090">
    <property type="entry name" value="PGBD-like"/>
    <property type="match status" value="1"/>
</dbReference>
<protein>
    <submittedName>
        <fullName evidence="2">Chitinase</fullName>
    </submittedName>
</protein>
<dbReference type="PANTHER" id="PTHR34408:SF1">
    <property type="entry name" value="GLYCOSYL HYDROLASE FAMILY 19 DOMAIN-CONTAINING PROTEIN HI_1415"/>
    <property type="match status" value="1"/>
</dbReference>